<dbReference type="KEGG" id="hch:HCH_02222"/>
<dbReference type="InterPro" id="IPR016088">
    <property type="entry name" value="Chalcone_isomerase_3-sand"/>
</dbReference>
<evidence type="ECO:0000259" key="2">
    <source>
        <dbReference type="Pfam" id="PF16036"/>
    </source>
</evidence>
<name>Q2SJX5_HAHCH</name>
<dbReference type="AlphaFoldDB" id="Q2SJX5"/>
<dbReference type="STRING" id="349521.HCH_02222"/>
<dbReference type="Gene3D" id="3.50.70.10">
    <property type="match status" value="1"/>
</dbReference>
<dbReference type="OrthoDB" id="7277038at2"/>
<dbReference type="HOGENOM" id="CLU_102167_0_0_6"/>
<proteinExistence type="predicted"/>
<feature type="chain" id="PRO_5004215563" description="Chalcone isomerase domain-containing protein" evidence="1">
    <location>
        <begin position="25"/>
        <end position="205"/>
    </location>
</feature>
<reference evidence="3 4" key="1">
    <citation type="journal article" date="2005" name="Nucleic Acids Res.">
        <title>Genomic blueprint of Hahella chejuensis, a marine microbe producing an algicidal agent.</title>
        <authorList>
            <person name="Jeong H."/>
            <person name="Yim J.H."/>
            <person name="Lee C."/>
            <person name="Choi S.-H."/>
            <person name="Park Y.K."/>
            <person name="Yoon S.H."/>
            <person name="Hur C.-G."/>
            <person name="Kang H.-Y."/>
            <person name="Kim D."/>
            <person name="Lee H.H."/>
            <person name="Park K.H."/>
            <person name="Park S.-H."/>
            <person name="Park H.-S."/>
            <person name="Lee H.K."/>
            <person name="Oh T.K."/>
            <person name="Kim J.F."/>
        </authorList>
    </citation>
    <scope>NUCLEOTIDE SEQUENCE [LARGE SCALE GENOMIC DNA]</scope>
    <source>
        <strain evidence="3 4">KCTC 2396</strain>
    </source>
</reference>
<dbReference type="EMBL" id="CP000155">
    <property type="protein sequence ID" value="ABC29049.1"/>
    <property type="molecule type" value="Genomic_DNA"/>
</dbReference>
<dbReference type="InterPro" id="IPR016087">
    <property type="entry name" value="Chalcone_isomerase"/>
</dbReference>
<feature type="signal peptide" evidence="1">
    <location>
        <begin position="1"/>
        <end position="24"/>
    </location>
</feature>
<accession>Q2SJX5</accession>
<sequence>MSNPLTLSSMLFIVLLSLTAPSFAVTLQGVEVPETLPPEGDRPSLSLNGAATRRFLVFVDVYVGALYVEQTTHEAPALLADEGYRRMEFTMLRDVRGRKIADAFYEGMRLNISKQQAEDIRGEIEQMVHMFDQKLKKGDTAVVEYIPGVGAQVWLDGRDRGVIPGKKLFDAILSIWIGDYPVSQDFKAGILGAPQQSASRTTERN</sequence>
<dbReference type="eggNOG" id="COG0810">
    <property type="taxonomic scope" value="Bacteria"/>
</dbReference>
<keyword evidence="4" id="KW-1185">Reference proteome</keyword>
<evidence type="ECO:0000256" key="1">
    <source>
        <dbReference type="SAM" id="SignalP"/>
    </source>
</evidence>
<protein>
    <recommendedName>
        <fullName evidence="2">Chalcone isomerase domain-containing protein</fullName>
    </recommendedName>
</protein>
<dbReference type="SUPFAM" id="SSF54626">
    <property type="entry name" value="Chalcone isomerase"/>
    <property type="match status" value="1"/>
</dbReference>
<keyword evidence="1" id="KW-0732">Signal</keyword>
<dbReference type="RefSeq" id="WP_011396118.1">
    <property type="nucleotide sequence ID" value="NC_007645.1"/>
</dbReference>
<dbReference type="InterPro" id="IPR036298">
    <property type="entry name" value="Chalcone_isomerase_sf"/>
</dbReference>
<dbReference type="Proteomes" id="UP000000238">
    <property type="component" value="Chromosome"/>
</dbReference>
<evidence type="ECO:0000313" key="4">
    <source>
        <dbReference type="Proteomes" id="UP000000238"/>
    </source>
</evidence>
<organism evidence="3 4">
    <name type="scientific">Hahella chejuensis (strain KCTC 2396)</name>
    <dbReference type="NCBI Taxonomy" id="349521"/>
    <lineage>
        <taxon>Bacteria</taxon>
        <taxon>Pseudomonadati</taxon>
        <taxon>Pseudomonadota</taxon>
        <taxon>Gammaproteobacteria</taxon>
        <taxon>Oceanospirillales</taxon>
        <taxon>Hahellaceae</taxon>
        <taxon>Hahella</taxon>
    </lineage>
</organism>
<dbReference type="GO" id="GO:0016872">
    <property type="term" value="F:intramolecular lyase activity"/>
    <property type="evidence" value="ECO:0007669"/>
    <property type="project" value="InterPro"/>
</dbReference>
<gene>
    <name evidence="3" type="ordered locus">HCH_02222</name>
</gene>
<evidence type="ECO:0000313" key="3">
    <source>
        <dbReference type="EMBL" id="ABC29049.1"/>
    </source>
</evidence>
<feature type="domain" description="Chalcone isomerase" evidence="2">
    <location>
        <begin position="24"/>
        <end position="192"/>
    </location>
</feature>
<dbReference type="Pfam" id="PF16036">
    <property type="entry name" value="Chalcone_3"/>
    <property type="match status" value="1"/>
</dbReference>